<keyword evidence="3" id="KW-1185">Reference proteome</keyword>
<proteinExistence type="predicted"/>
<organism evidence="2 3">
    <name type="scientific">Clarias magur</name>
    <name type="common">Asian catfish</name>
    <name type="synonym">Macropteronotus magur</name>
    <dbReference type="NCBI Taxonomy" id="1594786"/>
    <lineage>
        <taxon>Eukaryota</taxon>
        <taxon>Metazoa</taxon>
        <taxon>Chordata</taxon>
        <taxon>Craniata</taxon>
        <taxon>Vertebrata</taxon>
        <taxon>Euteleostomi</taxon>
        <taxon>Actinopterygii</taxon>
        <taxon>Neopterygii</taxon>
        <taxon>Teleostei</taxon>
        <taxon>Ostariophysi</taxon>
        <taxon>Siluriformes</taxon>
        <taxon>Clariidae</taxon>
        <taxon>Clarias</taxon>
    </lineage>
</organism>
<keyword evidence="2" id="KW-0966">Cell projection</keyword>
<feature type="compositionally biased region" description="Polar residues" evidence="1">
    <location>
        <begin position="78"/>
        <end position="89"/>
    </location>
</feature>
<dbReference type="EMBL" id="QNUK01000823">
    <property type="protein sequence ID" value="KAF5889351.1"/>
    <property type="molecule type" value="Genomic_DNA"/>
</dbReference>
<evidence type="ECO:0000313" key="2">
    <source>
        <dbReference type="EMBL" id="KAF5889351.1"/>
    </source>
</evidence>
<sequence>MREWKELWLSGKPLYESSPEEDVEMEKLHILNELDYTDYTEALEAHCSGEPESEVDTGSSDDPQQKAETNEGAEPMSAPQTGVSPASLR</sequence>
<reference evidence="2" key="1">
    <citation type="submission" date="2020-07" db="EMBL/GenBank/DDBJ databases">
        <title>Clarias magur genome sequencing, assembly and annotation.</title>
        <authorList>
            <person name="Kushwaha B."/>
            <person name="Kumar R."/>
            <person name="Das P."/>
            <person name="Joshi C.G."/>
            <person name="Kumar D."/>
            <person name="Nagpure N.S."/>
            <person name="Pandey M."/>
            <person name="Agarwal S."/>
            <person name="Srivastava S."/>
            <person name="Singh M."/>
            <person name="Sahoo L."/>
            <person name="Jayasankar P."/>
            <person name="Meher P.K."/>
            <person name="Koringa P.G."/>
            <person name="Iquebal M.A."/>
            <person name="Das S.P."/>
            <person name="Bit A."/>
            <person name="Patnaik S."/>
            <person name="Patel N."/>
            <person name="Shah T.M."/>
            <person name="Hinsu A."/>
            <person name="Jena J.K."/>
        </authorList>
    </citation>
    <scope>NUCLEOTIDE SEQUENCE</scope>
    <source>
        <strain evidence="2">CIFAMagur01</strain>
        <tissue evidence="2">Testis</tissue>
    </source>
</reference>
<protein>
    <submittedName>
        <fullName evidence="2">Sperm flagellar protein 2</fullName>
    </submittedName>
</protein>
<dbReference type="Proteomes" id="UP000727407">
    <property type="component" value="Unassembled WGS sequence"/>
</dbReference>
<keyword evidence="2" id="KW-0969">Cilium</keyword>
<gene>
    <name evidence="2" type="primary">spef2</name>
    <name evidence="2" type="ORF">DAT39_020941</name>
</gene>
<accession>A0A8J4WRC3</accession>
<name>A0A8J4WRC3_CLAMG</name>
<feature type="region of interest" description="Disordered" evidence="1">
    <location>
        <begin position="46"/>
        <end position="89"/>
    </location>
</feature>
<evidence type="ECO:0000313" key="3">
    <source>
        <dbReference type="Proteomes" id="UP000727407"/>
    </source>
</evidence>
<evidence type="ECO:0000256" key="1">
    <source>
        <dbReference type="SAM" id="MobiDB-lite"/>
    </source>
</evidence>
<comment type="caution">
    <text evidence="2">The sequence shown here is derived from an EMBL/GenBank/DDBJ whole genome shotgun (WGS) entry which is preliminary data.</text>
</comment>
<dbReference type="AlphaFoldDB" id="A0A8J4WRC3"/>
<keyword evidence="2" id="KW-0282">Flagellum</keyword>